<evidence type="ECO:0000256" key="1">
    <source>
        <dbReference type="SAM" id="MobiDB-lite"/>
    </source>
</evidence>
<proteinExistence type="predicted"/>
<protein>
    <submittedName>
        <fullName evidence="2">Uncharacterized protein</fullName>
    </submittedName>
</protein>
<gene>
    <name evidence="2" type="ORF">Acr_07g0016720</name>
</gene>
<feature type="compositionally biased region" description="Basic residues" evidence="1">
    <location>
        <begin position="56"/>
        <end position="65"/>
    </location>
</feature>
<dbReference type="EMBL" id="BJWL01000007">
    <property type="protein sequence ID" value="GFY91476.1"/>
    <property type="molecule type" value="Genomic_DNA"/>
</dbReference>
<dbReference type="AlphaFoldDB" id="A0A7J0EZ64"/>
<evidence type="ECO:0000313" key="2">
    <source>
        <dbReference type="EMBL" id="GFY91476.1"/>
    </source>
</evidence>
<keyword evidence="3" id="KW-1185">Reference proteome</keyword>
<evidence type="ECO:0000313" key="3">
    <source>
        <dbReference type="Proteomes" id="UP000585474"/>
    </source>
</evidence>
<name>A0A7J0EZ64_9ERIC</name>
<organism evidence="2 3">
    <name type="scientific">Actinidia rufa</name>
    <dbReference type="NCBI Taxonomy" id="165716"/>
    <lineage>
        <taxon>Eukaryota</taxon>
        <taxon>Viridiplantae</taxon>
        <taxon>Streptophyta</taxon>
        <taxon>Embryophyta</taxon>
        <taxon>Tracheophyta</taxon>
        <taxon>Spermatophyta</taxon>
        <taxon>Magnoliopsida</taxon>
        <taxon>eudicotyledons</taxon>
        <taxon>Gunneridae</taxon>
        <taxon>Pentapetalae</taxon>
        <taxon>asterids</taxon>
        <taxon>Ericales</taxon>
        <taxon>Actinidiaceae</taxon>
        <taxon>Actinidia</taxon>
    </lineage>
</organism>
<feature type="region of interest" description="Disordered" evidence="1">
    <location>
        <begin position="49"/>
        <end position="73"/>
    </location>
</feature>
<dbReference type="Proteomes" id="UP000585474">
    <property type="component" value="Unassembled WGS sequence"/>
</dbReference>
<comment type="caution">
    <text evidence="2">The sequence shown here is derived from an EMBL/GenBank/DDBJ whole genome shotgun (WGS) entry which is preliminary data.</text>
</comment>
<accession>A0A7J0EZ64</accession>
<reference evidence="2 3" key="1">
    <citation type="submission" date="2019-07" db="EMBL/GenBank/DDBJ databases">
        <title>De Novo Assembly of kiwifruit Actinidia rufa.</title>
        <authorList>
            <person name="Sugita-Konishi S."/>
            <person name="Sato K."/>
            <person name="Mori E."/>
            <person name="Abe Y."/>
            <person name="Kisaki G."/>
            <person name="Hamano K."/>
            <person name="Suezawa K."/>
            <person name="Otani M."/>
            <person name="Fukuda T."/>
            <person name="Manabe T."/>
            <person name="Gomi K."/>
            <person name="Tabuchi M."/>
            <person name="Akimitsu K."/>
            <person name="Kataoka I."/>
        </authorList>
    </citation>
    <scope>NUCLEOTIDE SEQUENCE [LARGE SCALE GENOMIC DNA]</scope>
    <source>
        <strain evidence="3">cv. Fuchu</strain>
    </source>
</reference>
<sequence length="345" mass="38640">MMFMTLCTAHAALDTEGSVPYMGFLMEQFKRSRVRIPLGITRVEPERAIDRSSLSRSKRQKKKRRLGETAYEAPSRGMAELKEAIANLRKEFGTQMTELRIEVYTCLTALEEESSRNTTMLQEMHVEATSNFKAEMKNMSAKLPLSIKILGTLKLAMTTETTKASSWGKCKPLRSSLLKRLALANSSMAMYLLALLWSADKVSGTLLDMESNYVLGWSPSIIAMIMTLSLGFSTSTFLPSDPGVLLDDLDSEEDAHLSRQGGLESGVALFALDQYCGSGNGLPIDESNRIDLYHEWVVRPEVVDWSRREVVLSGRYFRSLLSFVCLYCVSDGEGPLDMEFGWYLP</sequence>